<dbReference type="AlphaFoldDB" id="A0A5B8MDX1"/>
<reference evidence="1 2" key="1">
    <citation type="submission" date="2018-07" db="EMBL/GenBank/DDBJ databases">
        <title>The complete nuclear genome of the prasinophyte Chloropicon primus (CCMP1205).</title>
        <authorList>
            <person name="Pombert J.-F."/>
            <person name="Otis C."/>
            <person name="Turmel M."/>
            <person name="Lemieux C."/>
        </authorList>
    </citation>
    <scope>NUCLEOTIDE SEQUENCE [LARGE SCALE GENOMIC DNA]</scope>
    <source>
        <strain evidence="1 2">CCMP1205</strain>
    </source>
</reference>
<organism evidence="1 2">
    <name type="scientific">Chloropicon primus</name>
    <dbReference type="NCBI Taxonomy" id="1764295"/>
    <lineage>
        <taxon>Eukaryota</taxon>
        <taxon>Viridiplantae</taxon>
        <taxon>Chlorophyta</taxon>
        <taxon>Chloropicophyceae</taxon>
        <taxon>Chloropicales</taxon>
        <taxon>Chloropicaceae</taxon>
        <taxon>Chloropicon</taxon>
    </lineage>
</organism>
<sequence length="111" mass="12298">MYRSLLLANRSKAALVRGCAVVARAEAEAPRYREDEERHLATRRSMGSLIARATGIAFVGSLFAAKAAKAPEDDYLVPSALFEEDGDYHHEYFHSGVADRMVNRGCFDDDC</sequence>
<evidence type="ECO:0000313" key="2">
    <source>
        <dbReference type="Proteomes" id="UP000316726"/>
    </source>
</evidence>
<keyword evidence="2" id="KW-1185">Reference proteome</keyword>
<accession>A0A5B8MDX1</accession>
<gene>
    <name evidence="1" type="ORF">A3770_02p13040</name>
</gene>
<dbReference type="Proteomes" id="UP000316726">
    <property type="component" value="Chromosome 2"/>
</dbReference>
<name>A0A5B8MDX1_9CHLO</name>
<evidence type="ECO:0000313" key="1">
    <source>
        <dbReference type="EMBL" id="QDZ18786.1"/>
    </source>
</evidence>
<dbReference type="EMBL" id="CP031035">
    <property type="protein sequence ID" value="QDZ18786.1"/>
    <property type="molecule type" value="Genomic_DNA"/>
</dbReference>
<proteinExistence type="predicted"/>
<protein>
    <submittedName>
        <fullName evidence="1">Uncharacterized protein</fullName>
    </submittedName>
</protein>